<dbReference type="Pfam" id="PF12373">
    <property type="entry name" value="Msg2_C"/>
    <property type="match status" value="1"/>
</dbReference>
<feature type="region of interest" description="Disordered" evidence="2">
    <location>
        <begin position="808"/>
        <end position="827"/>
    </location>
</feature>
<feature type="region of interest" description="Disordered" evidence="2">
    <location>
        <begin position="967"/>
        <end position="991"/>
    </location>
</feature>
<evidence type="ECO:0000313" key="4">
    <source>
        <dbReference type="EMBL" id="QJX19855.1"/>
    </source>
</evidence>
<organism evidence="4">
    <name type="scientific">Pneumocystis canis</name>
    <dbReference type="NCBI Taxonomy" id="2698477"/>
    <lineage>
        <taxon>Eukaryota</taxon>
        <taxon>Fungi</taxon>
        <taxon>Dikarya</taxon>
        <taxon>Ascomycota</taxon>
        <taxon>Taphrinomycotina</taxon>
        <taxon>Pneumocystomycetes</taxon>
        <taxon>Pneumocystaceae</taxon>
        <taxon>Pneumocystis</taxon>
    </lineage>
</organism>
<dbReference type="Pfam" id="PF02349">
    <property type="entry name" value="MSG"/>
    <property type="match status" value="5"/>
</dbReference>
<evidence type="ECO:0000256" key="1">
    <source>
        <dbReference type="SAM" id="Coils"/>
    </source>
</evidence>
<sequence>MLKKRDPGGKEEMGEEHLLALILKENTKENNCKNKLEKYCKSLKDAELTSEKVHKKLKDVCENEKVKGDKCEELETKIQGKCRKLENELETALKERPVKNENCKTYEPQCLFLEGACPNELTEKCSELRNRCYSMKRMNVAVEILARALKGELKENNNQCKRKLEEECVYLASMSRELLWRCLNVKETCENLVDVAKKKCASLKTNVGEAVEKVKEDKCHSLLEECHFYGPNCKENDIQNKCNELSIQCEDEYNIVYTPPEGPFIPIYPRVTIIEKVGLKELYQEMAKKGVLIERVLFSVEDLILFLSQEKDGKFDQGKCEEAFKNCEYFRQLTRHSNYDCDKNKCKNFQAKLESRRNTLKESMKQNYLFDKENPVSQNAKIQSWHELKLEYISEHCSNLESECFYLEARRNDTDESKACQNVFAACYKRGVDGAAYEILESKMRGIFQHSGLQSYQCEKKLVTLCETLKNKNHDLLALCLHPEKTCFSLFRDIQMKVNELDHILDFTRDYPEKHHCLELEPKCNALKQDNPRLSEPCHTLEKNCRHLKELGEIERILLDEKKDHFQTIDNCTTELDKQCNHWSRKVHKPFGLSCALQEDSCERMTFNIYRYCENLKGNIKESNIVNTLNKANGNMDQLRELCPTWLPYCDQLLSTCPETGQDDVNISFCKEIQTYCEPYKTREALENKVMYEFQGSLTDNTQCMFKLKSYCTQWEKMDNNTYNSLVSLCKDTSDPKKNNDKEVKEELCKRLLYRVKKLCKKLPDKLKKEKEELTKRIKVYNDLKQEAEGKANKTNVILTFSIENNNTDKTNNTPSHGLVKRSEPRPAVTEREAQAFDLVAIVLTEYVELKEKCKKLLLDCGFKEECKDSEGPCKEIEKKCKELEPLKMRPPEVTTSTTTITQNVTLDSQGKPICTSGAPSISMNCTSIHTTDTWVTHTSTHTSTMTKTSTITSKVTIISTKKCQPTQCTTDRTHPTHGSGGEEAGEVKPSGGIRVNGWGTSGMILMIVLSMIYF</sequence>
<dbReference type="AlphaFoldDB" id="A0A7S5W3A5"/>
<reference evidence="4" key="1">
    <citation type="submission" date="2019-09" db="EMBL/GenBank/DDBJ databases">
        <title>Diversity and complexity of the large surface protein family in the compacted genomes of various Pneumocystis species.</title>
        <authorList>
            <person name="Cisse O.H."/>
            <person name="Ma L."/>
        </authorList>
    </citation>
    <scope>NUCLEOTIDE SEQUENCE</scope>
</reference>
<dbReference type="EMBL" id="MN507514">
    <property type="protein sequence ID" value="QJX19855.1"/>
    <property type="molecule type" value="Genomic_DNA"/>
</dbReference>
<evidence type="ECO:0000256" key="2">
    <source>
        <dbReference type="SAM" id="MobiDB-lite"/>
    </source>
</evidence>
<feature type="domain" description="Major surface glycoprotein 2 C-terminal" evidence="3">
    <location>
        <begin position="818"/>
        <end position="844"/>
    </location>
</feature>
<dbReference type="InterPro" id="IPR003330">
    <property type="entry name" value="MSG"/>
</dbReference>
<proteinExistence type="predicted"/>
<name>A0A7S5W3A5_9ASCO</name>
<dbReference type="VEuPathDB" id="FungiDB:PCANB_000999"/>
<feature type="coiled-coil region" evidence="1">
    <location>
        <begin position="71"/>
        <end position="102"/>
    </location>
</feature>
<dbReference type="InterPro" id="IPR021041">
    <property type="entry name" value="Maj_surf_glycoprot_2_C"/>
</dbReference>
<evidence type="ECO:0000259" key="3">
    <source>
        <dbReference type="Pfam" id="PF12373"/>
    </source>
</evidence>
<keyword evidence="1" id="KW-0175">Coiled coil</keyword>
<protein>
    <submittedName>
        <fullName evidence="4">Large surface protein PCAN_A1.15.5</fullName>
    </submittedName>
</protein>
<accession>A0A7S5W3A5</accession>